<feature type="transmembrane region" description="Helical" evidence="7">
    <location>
        <begin position="553"/>
        <end position="575"/>
    </location>
</feature>
<dbReference type="PANTHER" id="PTHR10283:SF63">
    <property type="entry name" value="SOLUTE CARRIER FAMILY 13 MEMBER 4"/>
    <property type="match status" value="1"/>
</dbReference>
<keyword evidence="6" id="KW-0915">Sodium</keyword>
<comment type="subcellular location">
    <subcellularLocation>
        <location evidence="1">Membrane</location>
        <topology evidence="1">Multi-pass membrane protein</topology>
    </subcellularLocation>
</comment>
<evidence type="ECO:0000313" key="9">
    <source>
        <dbReference type="Proteomes" id="UP000694383"/>
    </source>
</evidence>
<evidence type="ECO:0000256" key="6">
    <source>
        <dbReference type="ARBA" id="ARBA00023201"/>
    </source>
</evidence>
<evidence type="ECO:0000313" key="8">
    <source>
        <dbReference type="Ensembl" id="ENSOSIP00000000333.1"/>
    </source>
</evidence>
<feature type="transmembrane region" description="Helical" evidence="7">
    <location>
        <begin position="433"/>
        <end position="456"/>
    </location>
</feature>
<dbReference type="Pfam" id="PF00939">
    <property type="entry name" value="Na_sulph_symp"/>
    <property type="match status" value="1"/>
</dbReference>
<feature type="transmembrane region" description="Helical" evidence="7">
    <location>
        <begin position="237"/>
        <end position="263"/>
    </location>
</feature>
<feature type="transmembrane region" description="Helical" evidence="7">
    <location>
        <begin position="494"/>
        <end position="515"/>
    </location>
</feature>
<evidence type="ECO:0000256" key="4">
    <source>
        <dbReference type="ARBA" id="ARBA00022989"/>
    </source>
</evidence>
<feature type="transmembrane region" description="Helical" evidence="7">
    <location>
        <begin position="198"/>
        <end position="216"/>
    </location>
</feature>
<feature type="transmembrane region" description="Helical" evidence="7">
    <location>
        <begin position="339"/>
        <end position="360"/>
    </location>
</feature>
<dbReference type="InterPro" id="IPR001898">
    <property type="entry name" value="SLC13A/DASS"/>
</dbReference>
<feature type="transmembrane region" description="Helical" evidence="7">
    <location>
        <begin position="111"/>
        <end position="129"/>
    </location>
</feature>
<dbReference type="PANTHER" id="PTHR10283">
    <property type="entry name" value="SOLUTE CARRIER FAMILY 13 MEMBER"/>
    <property type="match status" value="1"/>
</dbReference>
<feature type="transmembrane region" description="Helical" evidence="7">
    <location>
        <begin position="521"/>
        <end position="541"/>
    </location>
</feature>
<reference evidence="8" key="2">
    <citation type="submission" date="2025-09" db="UniProtKB">
        <authorList>
            <consortium name="Ensembl"/>
        </authorList>
    </citation>
    <scope>IDENTIFICATION</scope>
</reference>
<dbReference type="GO" id="GO:0005886">
    <property type="term" value="C:plasma membrane"/>
    <property type="evidence" value="ECO:0007669"/>
    <property type="project" value="TreeGrafter"/>
</dbReference>
<dbReference type="GeneTree" id="ENSGT01030000234550"/>
<comment type="similarity">
    <text evidence="2">Belongs to the SLC13A/DASS transporter (TC 2.A.47) family. NADC subfamily.</text>
</comment>
<dbReference type="Ensembl" id="ENSOSIT00000000350.1">
    <property type="protein sequence ID" value="ENSOSIP00000000333.1"/>
    <property type="gene ID" value="ENSOSIG00000000197.1"/>
</dbReference>
<dbReference type="GO" id="GO:0015370">
    <property type="term" value="F:solute:sodium symporter activity"/>
    <property type="evidence" value="ECO:0007669"/>
    <property type="project" value="UniProtKB-ARBA"/>
</dbReference>
<name>A0A8C7WM28_9TELE</name>
<organism evidence="8 9">
    <name type="scientific">Oryzias sinensis</name>
    <name type="common">Chinese medaka</name>
    <dbReference type="NCBI Taxonomy" id="183150"/>
    <lineage>
        <taxon>Eukaryota</taxon>
        <taxon>Metazoa</taxon>
        <taxon>Chordata</taxon>
        <taxon>Craniata</taxon>
        <taxon>Vertebrata</taxon>
        <taxon>Euteleostomi</taxon>
        <taxon>Actinopterygii</taxon>
        <taxon>Neopterygii</taxon>
        <taxon>Teleostei</taxon>
        <taxon>Neoteleostei</taxon>
        <taxon>Acanthomorphata</taxon>
        <taxon>Ovalentaria</taxon>
        <taxon>Atherinomorphae</taxon>
        <taxon>Beloniformes</taxon>
        <taxon>Adrianichthyidae</taxon>
        <taxon>Oryziinae</taxon>
        <taxon>Oryzias</taxon>
    </lineage>
</organism>
<keyword evidence="6" id="KW-0813">Transport</keyword>
<feature type="transmembrane region" description="Helical" evidence="7">
    <location>
        <begin position="12"/>
        <end position="39"/>
    </location>
</feature>
<evidence type="ECO:0000256" key="1">
    <source>
        <dbReference type="ARBA" id="ARBA00004141"/>
    </source>
</evidence>
<keyword evidence="9" id="KW-1185">Reference proteome</keyword>
<keyword evidence="6" id="KW-0406">Ion transport</keyword>
<protein>
    <submittedName>
        <fullName evidence="8">Solute carrier family 13 member 4</fullName>
    </submittedName>
</protein>
<sequence>YFIKCKYQIHSSFLMMFVVFVLQEACCAYVLMVTAVYWVSEAVPLGAAALVPAFLYPLFGVLKSSEVAAEYCKDTTLLLMGVICLAASIEKWNLHKRIALRMVMIAGAKPGMLVLGFMCCTVFLSMWLSNTSTTAMVMPIAEAVLQQLICTGLADGHEDSETMDVSKTPLEVKEATMEEGEAETQRLKTHLLLDSSSHIVPAIILFQIAVEIPNLKRVKARRDSQYPTKRDHMICKCLSLSITYAATIGGLITITGTSTNLIFAEQFNTRYPEAKVINFGTWFIFSFPIAIIMLVLTWLWLHFLFLGCNFRETCSLSKKRKTRREMMSERRIHEEYEKLGPISYPEVVTGVFFILMTLLWFTREPGFVPGWTSLFEKKGYRTDATVSVLLGFLLFLIPARRPFSSSSYENSGSDPLAPMITWKDFQRLMPWEIVILVGGGYALAAGCKVSGLSMWIGRQLEPMSGLPPWAVTLLACLLVSAVTEFASNPATLTVFLPILSALSETLLINPLHTLIPSTMCVSFGVMLPVGNPPNAIVFSYGHVKISDMVKAGFGVNLIGVAVVMLAITTWGVPLFNLTEFPVWAMARNVTGSL</sequence>
<dbReference type="Proteomes" id="UP000694383">
    <property type="component" value="Unplaced"/>
</dbReference>
<keyword evidence="6" id="KW-0739">Sodium transport</keyword>
<evidence type="ECO:0000256" key="3">
    <source>
        <dbReference type="ARBA" id="ARBA00022692"/>
    </source>
</evidence>
<keyword evidence="4 7" id="KW-1133">Transmembrane helix</keyword>
<feature type="transmembrane region" description="Helical" evidence="7">
    <location>
        <begin position="468"/>
        <end position="487"/>
    </location>
</feature>
<feature type="transmembrane region" description="Helical" evidence="7">
    <location>
        <begin position="283"/>
        <end position="310"/>
    </location>
</feature>
<evidence type="ECO:0000256" key="5">
    <source>
        <dbReference type="ARBA" id="ARBA00023136"/>
    </source>
</evidence>
<feature type="transmembrane region" description="Helical" evidence="7">
    <location>
        <begin position="45"/>
        <end position="62"/>
    </location>
</feature>
<proteinExistence type="inferred from homology"/>
<dbReference type="AlphaFoldDB" id="A0A8C7WM28"/>
<keyword evidence="3 7" id="KW-0812">Transmembrane</keyword>
<reference evidence="8" key="1">
    <citation type="submission" date="2025-08" db="UniProtKB">
        <authorList>
            <consortium name="Ensembl"/>
        </authorList>
    </citation>
    <scope>IDENTIFICATION</scope>
</reference>
<accession>A0A8C7WM28</accession>
<feature type="transmembrane region" description="Helical" evidence="7">
    <location>
        <begin position="380"/>
        <end position="397"/>
    </location>
</feature>
<evidence type="ECO:0000256" key="7">
    <source>
        <dbReference type="SAM" id="Phobius"/>
    </source>
</evidence>
<evidence type="ECO:0000256" key="2">
    <source>
        <dbReference type="ARBA" id="ARBA00006772"/>
    </source>
</evidence>
<keyword evidence="5 7" id="KW-0472">Membrane</keyword>